<keyword evidence="1" id="KW-1133">Transmembrane helix</keyword>
<dbReference type="InterPro" id="IPR041228">
    <property type="entry name" value="Dynein_C"/>
</dbReference>
<dbReference type="InterPro" id="IPR043160">
    <property type="entry name" value="Dynein_C_barrel"/>
</dbReference>
<dbReference type="Proteomes" id="UP000076420">
    <property type="component" value="Unassembled WGS sequence"/>
</dbReference>
<evidence type="ECO:0000313" key="5">
    <source>
        <dbReference type="EnsemblMetazoa" id="BGLB005758-PB"/>
    </source>
</evidence>
<dbReference type="Gene3D" id="3.10.490.20">
    <property type="match status" value="1"/>
</dbReference>
<dbReference type="KEGG" id="bgt:106062209"/>
<keyword evidence="1" id="KW-0472">Membrane</keyword>
<name>A0A2C9JPE7_BIOGL</name>
<accession>A0A2C9JPE7</accession>
<dbReference type="PANTHER" id="PTHR45703:SF22">
    <property type="entry name" value="DYNEIN CYTOPLASMIC 2 HEAVY CHAIN 1"/>
    <property type="match status" value="1"/>
</dbReference>
<dbReference type="InterPro" id="IPR004273">
    <property type="entry name" value="Dynein_heavy_D6_P-loop"/>
</dbReference>
<dbReference type="InterPro" id="IPR026983">
    <property type="entry name" value="DHC"/>
</dbReference>
<dbReference type="InterPro" id="IPR041658">
    <property type="entry name" value="AAA_lid_11"/>
</dbReference>
<dbReference type="Gene3D" id="3.40.50.300">
    <property type="entry name" value="P-loop containing nucleotide triphosphate hydrolases"/>
    <property type="match status" value="1"/>
</dbReference>
<evidence type="ECO:0000259" key="2">
    <source>
        <dbReference type="Pfam" id="PF03028"/>
    </source>
</evidence>
<dbReference type="Gene3D" id="1.10.8.720">
    <property type="entry name" value="Region D6 of dynein motor"/>
    <property type="match status" value="1"/>
</dbReference>
<dbReference type="VEuPathDB" id="VectorBase:BGLB005758"/>
<gene>
    <name evidence="5" type="primary">106062209</name>
</gene>
<feature type="domain" description="Dynein heavy chain C-terminal" evidence="4">
    <location>
        <begin position="278"/>
        <end position="572"/>
    </location>
</feature>
<dbReference type="Pfam" id="PF18198">
    <property type="entry name" value="AAA_lid_11"/>
    <property type="match status" value="1"/>
</dbReference>
<dbReference type="GO" id="GO:0045505">
    <property type="term" value="F:dynein intermediate chain binding"/>
    <property type="evidence" value="ECO:0007669"/>
    <property type="project" value="InterPro"/>
</dbReference>
<dbReference type="Pfam" id="PF18199">
    <property type="entry name" value="Dynein_C"/>
    <property type="match status" value="1"/>
</dbReference>
<reference evidence="5" key="1">
    <citation type="submission" date="2020-05" db="UniProtKB">
        <authorList>
            <consortium name="EnsemblMetazoa"/>
        </authorList>
    </citation>
    <scope>IDENTIFICATION</scope>
    <source>
        <strain evidence="5">BB02</strain>
    </source>
</reference>
<dbReference type="STRING" id="6526.A0A2C9JPE7"/>
<dbReference type="InterPro" id="IPR042219">
    <property type="entry name" value="AAA_lid_11_sf"/>
</dbReference>
<dbReference type="GO" id="GO:0051959">
    <property type="term" value="F:dynein light intermediate chain binding"/>
    <property type="evidence" value="ECO:0007669"/>
    <property type="project" value="InterPro"/>
</dbReference>
<feature type="domain" description="Dynein heavy chain AAA lid" evidence="3">
    <location>
        <begin position="108"/>
        <end position="156"/>
    </location>
</feature>
<dbReference type="FunFam" id="3.10.490.20:FF:000007">
    <property type="entry name" value="Dynein cytoplasmic 2 heavy chain 1"/>
    <property type="match status" value="1"/>
</dbReference>
<dbReference type="AlphaFoldDB" id="A0A2C9JPE7"/>
<sequence length="575" mass="64853">MGQGQAEVAMKLIRECAKNGDWLCLKNLHLVTAWLPALEKEINTMQPHNDFRLWLTSEVHPRVPTILLQSSLKITYEAPPGVKRNLMRTYESWTPDYIARGGSVLRAQSLFALAWFHAVMQERRVYIPQGWTKFYEFSTSDLRAGADIIDRLFKGELYDDNSFKHVGTEGYFPCVLCVCVFFNPILCFLTFNLIYLQGFLQPQDILRGGIVAKTLASKPSGDDWDLNMRFFGTPDFTQSNWYLTDFIDVIESLPEFDKPSYFGLPENIERSAQRSGSAAVISQLRILQRSDAKASKFDKDVWATELGPILNLWKKVNQGQTLIQMKVNAPSEKVSNESPVLTFIKLESYNAIKLVQSIHTSLAALSKVIRGTQLLTSDVQMLAAALLNQETPLDWLNKWDGPEDPVQYLRGLVSRAAAIQKWVERAESGALLRETLDLSELFKPDTFLNAFRQQIAREMKCSMDSLKFACSWRGSIQGARTSIKVGGLMIEGCTFDGSRLSENQRDSPTVVAIPPCIVSWIPKESPDPYGMDDVISLPVYYSSTRDRIVTRLDVPCGGNVDQWLQTGAALFLKND</sequence>
<evidence type="ECO:0000259" key="3">
    <source>
        <dbReference type="Pfam" id="PF18198"/>
    </source>
</evidence>
<dbReference type="PANTHER" id="PTHR45703">
    <property type="entry name" value="DYNEIN HEAVY CHAIN"/>
    <property type="match status" value="1"/>
</dbReference>
<evidence type="ECO:0000313" key="6">
    <source>
        <dbReference type="Proteomes" id="UP000076420"/>
    </source>
</evidence>
<dbReference type="Gene3D" id="1.20.1270.280">
    <property type="match status" value="1"/>
</dbReference>
<dbReference type="GO" id="GO:0008569">
    <property type="term" value="F:minus-end-directed microtubule motor activity"/>
    <property type="evidence" value="ECO:0007669"/>
    <property type="project" value="InterPro"/>
</dbReference>
<evidence type="ECO:0008006" key="7">
    <source>
        <dbReference type="Google" id="ProtNLM"/>
    </source>
</evidence>
<feature type="domain" description="Dynein heavy chain region D6 P-loop" evidence="2">
    <location>
        <begin position="1"/>
        <end position="75"/>
    </location>
</feature>
<proteinExistence type="predicted"/>
<keyword evidence="1" id="KW-0812">Transmembrane</keyword>
<dbReference type="OrthoDB" id="10252139at2759"/>
<dbReference type="EnsemblMetazoa" id="BGLB005758-RB">
    <property type="protein sequence ID" value="BGLB005758-PB"/>
    <property type="gene ID" value="BGLB005758"/>
</dbReference>
<evidence type="ECO:0000259" key="4">
    <source>
        <dbReference type="Pfam" id="PF18199"/>
    </source>
</evidence>
<dbReference type="InterPro" id="IPR027417">
    <property type="entry name" value="P-loop_NTPase"/>
</dbReference>
<dbReference type="GO" id="GO:0030286">
    <property type="term" value="C:dynein complex"/>
    <property type="evidence" value="ECO:0007669"/>
    <property type="project" value="InterPro"/>
</dbReference>
<dbReference type="VEuPathDB" id="VectorBase:BGLAX_050424"/>
<dbReference type="Pfam" id="PF03028">
    <property type="entry name" value="Dynein_heavy"/>
    <property type="match status" value="1"/>
</dbReference>
<organism evidence="5 6">
    <name type="scientific">Biomphalaria glabrata</name>
    <name type="common">Bloodfluke planorb</name>
    <name type="synonym">Freshwater snail</name>
    <dbReference type="NCBI Taxonomy" id="6526"/>
    <lineage>
        <taxon>Eukaryota</taxon>
        <taxon>Metazoa</taxon>
        <taxon>Spiralia</taxon>
        <taxon>Lophotrochozoa</taxon>
        <taxon>Mollusca</taxon>
        <taxon>Gastropoda</taxon>
        <taxon>Heterobranchia</taxon>
        <taxon>Euthyneura</taxon>
        <taxon>Panpulmonata</taxon>
        <taxon>Hygrophila</taxon>
        <taxon>Lymnaeoidea</taxon>
        <taxon>Planorbidae</taxon>
        <taxon>Biomphalaria</taxon>
    </lineage>
</organism>
<dbReference type="GO" id="GO:0007018">
    <property type="term" value="P:microtubule-based movement"/>
    <property type="evidence" value="ECO:0007669"/>
    <property type="project" value="InterPro"/>
</dbReference>
<dbReference type="FunFam" id="1.20.1270.280:FF:000006">
    <property type="entry name" value="Dynein cytoplasmic 2 heavy chain 1"/>
    <property type="match status" value="1"/>
</dbReference>
<protein>
    <recommendedName>
        <fullName evidence="7">Dynein heavy chain C-terminal domain-containing protein</fullName>
    </recommendedName>
</protein>
<evidence type="ECO:0000256" key="1">
    <source>
        <dbReference type="SAM" id="Phobius"/>
    </source>
</evidence>
<feature type="transmembrane region" description="Helical" evidence="1">
    <location>
        <begin position="171"/>
        <end position="196"/>
    </location>
</feature>